<dbReference type="CDD" id="cd03365">
    <property type="entry name" value="TOPRIM_TopoIIA"/>
    <property type="match status" value="1"/>
</dbReference>
<dbReference type="InterPro" id="IPR001154">
    <property type="entry name" value="TopoII_euk"/>
</dbReference>
<dbReference type="PROSITE" id="PS50880">
    <property type="entry name" value="TOPRIM"/>
    <property type="match status" value="1"/>
</dbReference>
<accession>A0AAV8E234</accession>
<dbReference type="EMBL" id="JAMFTS010000003">
    <property type="protein sequence ID" value="KAJ4773439.1"/>
    <property type="molecule type" value="Genomic_DNA"/>
</dbReference>
<dbReference type="FunFam" id="3.30.1360.40:FF:000003">
    <property type="entry name" value="DNA topoisomerase 2"/>
    <property type="match status" value="1"/>
</dbReference>
<dbReference type="SUPFAM" id="SSF56719">
    <property type="entry name" value="Type II DNA topoisomerase"/>
    <property type="match status" value="1"/>
</dbReference>
<dbReference type="GO" id="GO:0005634">
    <property type="term" value="C:nucleus"/>
    <property type="evidence" value="ECO:0007669"/>
    <property type="project" value="TreeGrafter"/>
</dbReference>
<dbReference type="FunFam" id="3.90.199.10:FF:000002">
    <property type="entry name" value="DNA topoisomerase 2"/>
    <property type="match status" value="1"/>
</dbReference>
<evidence type="ECO:0000256" key="7">
    <source>
        <dbReference type="ARBA" id="ARBA00022840"/>
    </source>
</evidence>
<dbReference type="EC" id="5.6.2.2" evidence="4"/>
<evidence type="ECO:0000256" key="4">
    <source>
        <dbReference type="ARBA" id="ARBA00012895"/>
    </source>
</evidence>
<dbReference type="InterPro" id="IPR013758">
    <property type="entry name" value="Topo_IIA_A/C_ab"/>
</dbReference>
<evidence type="ECO:0000256" key="10">
    <source>
        <dbReference type="ARBA" id="ARBA00023235"/>
    </source>
</evidence>
<evidence type="ECO:0000259" key="13">
    <source>
        <dbReference type="PROSITE" id="PS52040"/>
    </source>
</evidence>
<dbReference type="Gene3D" id="1.10.268.10">
    <property type="entry name" value="Topoisomerase, domain 3"/>
    <property type="match status" value="1"/>
</dbReference>
<dbReference type="Pfam" id="PF00521">
    <property type="entry name" value="DNA_topoisoIV"/>
    <property type="match status" value="1"/>
</dbReference>
<dbReference type="InterPro" id="IPR013757">
    <property type="entry name" value="Topo_IIA_A_a_sf"/>
</dbReference>
<reference evidence="14" key="1">
    <citation type="submission" date="2022-08" db="EMBL/GenBank/DDBJ databases">
        <authorList>
            <person name="Marques A."/>
        </authorList>
    </citation>
    <scope>NUCLEOTIDE SEQUENCE</scope>
    <source>
        <strain evidence="14">RhyPub2mFocal</strain>
        <tissue evidence="14">Leaves</tissue>
    </source>
</reference>
<dbReference type="CDD" id="cd00187">
    <property type="entry name" value="TOP4c"/>
    <property type="match status" value="1"/>
</dbReference>
<protein>
    <recommendedName>
        <fullName evidence="4">DNA topoisomerase (ATP-hydrolyzing)</fullName>
        <ecNumber evidence="4">5.6.2.2</ecNumber>
    </recommendedName>
</protein>
<dbReference type="SMART" id="SM00433">
    <property type="entry name" value="TOP2c"/>
    <property type="match status" value="1"/>
</dbReference>
<dbReference type="Proteomes" id="UP001140206">
    <property type="component" value="Chromosome 3"/>
</dbReference>
<dbReference type="GO" id="GO:0000712">
    <property type="term" value="P:resolution of meiotic recombination intermediates"/>
    <property type="evidence" value="ECO:0007669"/>
    <property type="project" value="TreeGrafter"/>
</dbReference>
<dbReference type="GO" id="GO:0003918">
    <property type="term" value="F:DNA topoisomerase type II (double strand cut, ATP-hydrolyzing) activity"/>
    <property type="evidence" value="ECO:0007669"/>
    <property type="project" value="UniProtKB-EC"/>
</dbReference>
<comment type="caution">
    <text evidence="14">The sequence shown here is derived from an EMBL/GenBank/DDBJ whole genome shotgun (WGS) entry which is preliminary data.</text>
</comment>
<dbReference type="PANTHER" id="PTHR10169:SF38">
    <property type="entry name" value="DNA TOPOISOMERASE 2"/>
    <property type="match status" value="1"/>
</dbReference>
<dbReference type="GO" id="GO:0000819">
    <property type="term" value="P:sister chromatid segregation"/>
    <property type="evidence" value="ECO:0007669"/>
    <property type="project" value="TreeGrafter"/>
</dbReference>
<dbReference type="GO" id="GO:0046872">
    <property type="term" value="F:metal ion binding"/>
    <property type="evidence" value="ECO:0007669"/>
    <property type="project" value="UniProtKB-KW"/>
</dbReference>
<organism evidence="14 16">
    <name type="scientific">Rhynchospora pubera</name>
    <dbReference type="NCBI Taxonomy" id="906938"/>
    <lineage>
        <taxon>Eukaryota</taxon>
        <taxon>Viridiplantae</taxon>
        <taxon>Streptophyta</taxon>
        <taxon>Embryophyta</taxon>
        <taxon>Tracheophyta</taxon>
        <taxon>Spermatophyta</taxon>
        <taxon>Magnoliopsida</taxon>
        <taxon>Liliopsida</taxon>
        <taxon>Poales</taxon>
        <taxon>Cyperaceae</taxon>
        <taxon>Cyperoideae</taxon>
        <taxon>Rhynchosporeae</taxon>
        <taxon>Rhynchospora</taxon>
    </lineage>
</organism>
<keyword evidence="8 11" id="KW-0799">Topoisomerase</keyword>
<dbReference type="GO" id="GO:0003677">
    <property type="term" value="F:DNA binding"/>
    <property type="evidence" value="ECO:0007669"/>
    <property type="project" value="UniProtKB-UniRule"/>
</dbReference>
<keyword evidence="10 11" id="KW-0413">Isomerase</keyword>
<dbReference type="InterPro" id="IPR001241">
    <property type="entry name" value="Topo_IIA"/>
</dbReference>
<comment type="cofactor">
    <cofactor evidence="2">
        <name>Mg(2+)</name>
        <dbReference type="ChEBI" id="CHEBI:18420"/>
    </cofactor>
</comment>
<evidence type="ECO:0000256" key="8">
    <source>
        <dbReference type="ARBA" id="ARBA00023029"/>
    </source>
</evidence>
<keyword evidence="16" id="KW-1185">Reference proteome</keyword>
<dbReference type="InterPro" id="IPR002205">
    <property type="entry name" value="Topo_IIA_dom_A"/>
</dbReference>
<feature type="domain" description="Topo IIA-type catalytic" evidence="13">
    <location>
        <begin position="288"/>
        <end position="731"/>
    </location>
</feature>
<evidence type="ECO:0000256" key="1">
    <source>
        <dbReference type="ARBA" id="ARBA00000185"/>
    </source>
</evidence>
<dbReference type="Pfam" id="PF16898">
    <property type="entry name" value="TOPRIM_C"/>
    <property type="match status" value="1"/>
</dbReference>
<keyword evidence="5" id="KW-0479">Metal-binding</keyword>
<evidence type="ECO:0000256" key="9">
    <source>
        <dbReference type="ARBA" id="ARBA00023125"/>
    </source>
</evidence>
<dbReference type="FunFam" id="3.30.1490.30:FF:000001">
    <property type="entry name" value="DNA topoisomerase 2"/>
    <property type="match status" value="1"/>
</dbReference>
<keyword evidence="7" id="KW-0067">ATP-binding</keyword>
<dbReference type="InterPro" id="IPR013759">
    <property type="entry name" value="Topo_IIA_B_C"/>
</dbReference>
<comment type="similarity">
    <text evidence="3">Belongs to the type II topoisomerase family.</text>
</comment>
<evidence type="ECO:0000313" key="14">
    <source>
        <dbReference type="EMBL" id="KAJ4773439.1"/>
    </source>
</evidence>
<dbReference type="InterPro" id="IPR006171">
    <property type="entry name" value="TOPRIM_dom"/>
</dbReference>
<dbReference type="SMART" id="SM00434">
    <property type="entry name" value="TOP4c"/>
    <property type="match status" value="1"/>
</dbReference>
<evidence type="ECO:0000256" key="3">
    <source>
        <dbReference type="ARBA" id="ARBA00011080"/>
    </source>
</evidence>
<dbReference type="PRINTS" id="PR01158">
    <property type="entry name" value="TOPISMRASEII"/>
</dbReference>
<dbReference type="AlphaFoldDB" id="A0AAV8E234"/>
<evidence type="ECO:0000256" key="5">
    <source>
        <dbReference type="ARBA" id="ARBA00022723"/>
    </source>
</evidence>
<evidence type="ECO:0000313" key="15">
    <source>
        <dbReference type="EMBL" id="KAJ4802787.1"/>
    </source>
</evidence>
<name>A0AAV8E234_9POAL</name>
<evidence type="ECO:0000313" key="16">
    <source>
        <dbReference type="Proteomes" id="UP001140206"/>
    </source>
</evidence>
<dbReference type="InterPro" id="IPR034157">
    <property type="entry name" value="TOPRIM_TopoII"/>
</dbReference>
<evidence type="ECO:0000259" key="12">
    <source>
        <dbReference type="PROSITE" id="PS50880"/>
    </source>
</evidence>
<keyword evidence="9 11" id="KW-0238">DNA-binding</keyword>
<proteinExistence type="inferred from homology"/>
<dbReference type="PANTHER" id="PTHR10169">
    <property type="entry name" value="DNA TOPOISOMERASE/GYRASE"/>
    <property type="match status" value="1"/>
</dbReference>
<dbReference type="PRINTS" id="PR00418">
    <property type="entry name" value="TPI2FAMILY"/>
</dbReference>
<sequence>MNSQINELDEGDDVTRQRITGIPKFEDANEAGGRNSEKCTLILTQGDSAKALAMAGISVVGRKFYGLFPLRGKLLNARDASLKQIMENFEMQSIIQILGLQHGKKYENTKGLRYGQLMIISDLDLDGSHIKGLVINFIHALWPSLLKIPSFMVEFITPIVKATHSKNKDVLSFYSMPEYEAWKENLGGNANVWIIKFYKGLGTSTGKEGKEYFADIEKHKRSFVWVDESDGDAIEVAFSKKRIEARKNWLQQSVPGAYLDQRDKCIRYSDFVNKELILSYMADLKRSIPSIVDGLKPGQRKILFCSFKRDFVKEAKVAEFSGHVYEHSAYHRGLEYLTSSIIGMAQDFVGSNNINLLQPNGQFGTRHMGGKDHASARYIYTCLSPLARFLFPKDDDSLLEYQTEDDQSIEPVWYMPIIPMVLVNGSEGIGTGWSTFVPKYNPRDIIANVKRLLNDEPMEPMDPWYRGFKGSIQKSATKGAFATYTITGVLEQVDSTSLKITELPIGRWTQDYKEFLEHLMTRNDNIKEPFIKDYQEHSDDVTVHFEVALTEENMNIAIQEGLEKKFKLTAMFSTANMHLFDSKGVIKKYDTPEQILEEFFHMRLDFYAKRKRALLHSLELDQLKLANMINFIRGVLQEEIQLSNKKMSDLVLELRQKGFTPFPRKKNESIAGTPYKEDLVDIGDYGYLLPLLIGTYTYEKVQKLISEKEKLMVKVEELTKASPKSLWLKDLDILNSKLDEQE</sequence>
<comment type="catalytic activity">
    <reaction evidence="1 11">
        <text>ATP-dependent breakage, passage and rejoining of double-stranded DNA.</text>
        <dbReference type="EC" id="5.6.2.2"/>
    </reaction>
</comment>
<dbReference type="Gene3D" id="3.40.50.670">
    <property type="match status" value="1"/>
</dbReference>
<dbReference type="InterPro" id="IPR013760">
    <property type="entry name" value="Topo_IIA-like_dom_sf"/>
</dbReference>
<dbReference type="Proteomes" id="UP001140206">
    <property type="component" value="Chromosome 1"/>
</dbReference>
<dbReference type="PROSITE" id="PS52040">
    <property type="entry name" value="TOPO_IIA"/>
    <property type="match status" value="1"/>
</dbReference>
<evidence type="ECO:0000256" key="2">
    <source>
        <dbReference type="ARBA" id="ARBA00001946"/>
    </source>
</evidence>
<dbReference type="Gene3D" id="3.30.1360.40">
    <property type="match status" value="1"/>
</dbReference>
<dbReference type="EMBL" id="JAMFTS010000001">
    <property type="protein sequence ID" value="KAJ4802787.1"/>
    <property type="molecule type" value="Genomic_DNA"/>
</dbReference>
<keyword evidence="6" id="KW-0547">Nucleotide-binding</keyword>
<evidence type="ECO:0000256" key="6">
    <source>
        <dbReference type="ARBA" id="ARBA00022741"/>
    </source>
</evidence>
<feature type="active site" description="O-(5'-phospho-DNA)-tyrosine intermediate" evidence="11">
    <location>
        <position position="378"/>
    </location>
</feature>
<gene>
    <name evidence="15" type="ORF">LUZ62_015353</name>
    <name evidence="14" type="ORF">LUZ62_057696</name>
</gene>
<dbReference type="InterPro" id="IPR050634">
    <property type="entry name" value="DNA_Topoisomerase_II"/>
</dbReference>
<evidence type="ECO:0000256" key="11">
    <source>
        <dbReference type="PROSITE-ProRule" id="PRU01384"/>
    </source>
</evidence>
<dbReference type="GO" id="GO:0006265">
    <property type="term" value="P:DNA topological change"/>
    <property type="evidence" value="ECO:0007669"/>
    <property type="project" value="UniProtKB-UniRule"/>
</dbReference>
<dbReference type="Gene3D" id="3.30.1490.30">
    <property type="match status" value="1"/>
</dbReference>
<feature type="domain" description="Toprim" evidence="12">
    <location>
        <begin position="39"/>
        <end position="153"/>
    </location>
</feature>
<dbReference type="InterPro" id="IPR031660">
    <property type="entry name" value="TOPRIM_C"/>
</dbReference>
<dbReference type="Gene3D" id="3.90.199.10">
    <property type="entry name" value="Topoisomerase II, domain 5"/>
    <property type="match status" value="1"/>
</dbReference>
<dbReference type="FunFam" id="3.40.50.670:FF:000001">
    <property type="entry name" value="DNA topoisomerase 2"/>
    <property type="match status" value="2"/>
</dbReference>
<dbReference type="GO" id="GO:0005524">
    <property type="term" value="F:ATP binding"/>
    <property type="evidence" value="ECO:0007669"/>
    <property type="project" value="UniProtKB-KW"/>
</dbReference>